<feature type="transmembrane region" description="Helical" evidence="6">
    <location>
        <begin position="219"/>
        <end position="236"/>
    </location>
</feature>
<gene>
    <name evidence="8" type="ORF">BD847_0872</name>
</gene>
<evidence type="ECO:0000256" key="1">
    <source>
        <dbReference type="ARBA" id="ARBA00004141"/>
    </source>
</evidence>
<dbReference type="PANTHER" id="PTHR11562:SF17">
    <property type="entry name" value="RE54080P-RELATED"/>
    <property type="match status" value="1"/>
</dbReference>
<feature type="transmembrane region" description="Helical" evidence="6">
    <location>
        <begin position="87"/>
        <end position="109"/>
    </location>
</feature>
<feature type="transmembrane region" description="Helical" evidence="6">
    <location>
        <begin position="151"/>
        <end position="169"/>
    </location>
</feature>
<proteinExistence type="predicted"/>
<evidence type="ECO:0000256" key="2">
    <source>
        <dbReference type="ARBA" id="ARBA00022692"/>
    </source>
</evidence>
<keyword evidence="5 6" id="KW-0472">Membrane</keyword>
<evidence type="ECO:0000259" key="7">
    <source>
        <dbReference type="Pfam" id="PF01545"/>
    </source>
</evidence>
<reference evidence="8 9" key="1">
    <citation type="submission" date="2018-07" db="EMBL/GenBank/DDBJ databases">
        <title>Genomic Encyclopedia of Archaeal and Bacterial Type Strains, Phase II (KMG-II): from individual species to whole genera.</title>
        <authorList>
            <person name="Goeker M."/>
        </authorList>
    </citation>
    <scope>NUCLEOTIDE SEQUENCE [LARGE SCALE GENOMIC DNA]</scope>
    <source>
        <strain evidence="8 9">DSM 25795</strain>
    </source>
</reference>
<keyword evidence="9" id="KW-1185">Reference proteome</keyword>
<dbReference type="Gene3D" id="1.20.1510.10">
    <property type="entry name" value="Cation efflux protein transmembrane domain"/>
    <property type="match status" value="1"/>
</dbReference>
<dbReference type="Pfam" id="PF01545">
    <property type="entry name" value="Cation_efflux"/>
    <property type="match status" value="1"/>
</dbReference>
<protein>
    <submittedName>
        <fullName evidence="8">Cation efflux family protein</fullName>
    </submittedName>
</protein>
<dbReference type="PANTHER" id="PTHR11562">
    <property type="entry name" value="CATION EFFLUX PROTEIN/ ZINC TRANSPORTER"/>
    <property type="match status" value="1"/>
</dbReference>
<dbReference type="SUPFAM" id="SSF55008">
    <property type="entry name" value="HMA, heavy metal-associated domain"/>
    <property type="match status" value="1"/>
</dbReference>
<keyword evidence="3" id="KW-0862">Zinc</keyword>
<comment type="caution">
    <text evidence="8">The sequence shown here is derived from an EMBL/GenBank/DDBJ whole genome shotgun (WGS) entry which is preliminary data.</text>
</comment>
<evidence type="ECO:0000256" key="5">
    <source>
        <dbReference type="ARBA" id="ARBA00023136"/>
    </source>
</evidence>
<keyword evidence="3" id="KW-0813">Transport</keyword>
<evidence type="ECO:0000313" key="8">
    <source>
        <dbReference type="EMBL" id="RED26941.1"/>
    </source>
</evidence>
<dbReference type="RefSeq" id="WP_167443817.1">
    <property type="nucleotide sequence ID" value="NZ_QRDQ01000007.1"/>
</dbReference>
<keyword evidence="3" id="KW-0406">Ion transport</keyword>
<dbReference type="GO" id="GO:0046872">
    <property type="term" value="F:metal ion binding"/>
    <property type="evidence" value="ECO:0007669"/>
    <property type="project" value="InterPro"/>
</dbReference>
<keyword evidence="4 6" id="KW-1133">Transmembrane helix</keyword>
<feature type="transmembrane region" description="Helical" evidence="6">
    <location>
        <begin position="175"/>
        <end position="198"/>
    </location>
</feature>
<feature type="transmembrane region" description="Helical" evidence="6">
    <location>
        <begin position="121"/>
        <end position="139"/>
    </location>
</feature>
<dbReference type="InterPro" id="IPR058533">
    <property type="entry name" value="Cation_efflux_TM"/>
</dbReference>
<dbReference type="EMBL" id="QRDQ01000007">
    <property type="protein sequence ID" value="RED26941.1"/>
    <property type="molecule type" value="Genomic_DNA"/>
</dbReference>
<name>A0A3D9G148_9FLAO</name>
<dbReference type="SUPFAM" id="SSF161111">
    <property type="entry name" value="Cation efflux protein transmembrane domain-like"/>
    <property type="match status" value="1"/>
</dbReference>
<keyword evidence="3" id="KW-0864">Zinc transport</keyword>
<keyword evidence="2 6" id="KW-0812">Transmembrane</keyword>
<dbReference type="InterPro" id="IPR036163">
    <property type="entry name" value="HMA_dom_sf"/>
</dbReference>
<feature type="transmembrane region" description="Helical" evidence="6">
    <location>
        <begin position="242"/>
        <end position="260"/>
    </location>
</feature>
<evidence type="ECO:0000256" key="4">
    <source>
        <dbReference type="ARBA" id="ARBA00022989"/>
    </source>
</evidence>
<evidence type="ECO:0000313" key="9">
    <source>
        <dbReference type="Proteomes" id="UP000257004"/>
    </source>
</evidence>
<accession>A0A3D9G148</accession>
<dbReference type="InterPro" id="IPR027469">
    <property type="entry name" value="Cation_efflux_TMD_sf"/>
</dbReference>
<organism evidence="8 9">
    <name type="scientific">Flavobacterium cutihirudinis</name>
    <dbReference type="NCBI Taxonomy" id="1265740"/>
    <lineage>
        <taxon>Bacteria</taxon>
        <taxon>Pseudomonadati</taxon>
        <taxon>Bacteroidota</taxon>
        <taxon>Flavobacteriia</taxon>
        <taxon>Flavobacteriales</taxon>
        <taxon>Flavobacteriaceae</taxon>
        <taxon>Flavobacterium</taxon>
    </lineage>
</organism>
<sequence>MKKSIYNIKKMDCPSEEQLIRMKLTGLEQIKQLDFDIAGRKLNVYHTDDNTLITNAINTLNLDSTLMATEHTSDYVEQNNDSQQSKLLWQVLIVNFSFFIIEVITGFISNSMGLVADSLDMFADSIVYGLALFAVGSTTTRKGSVAKISGYFQIGLAILGLIEVIRRFVEFDHIPAYGTMIVVSLFALVGNSLCLYLLQKSKSKEAHMEASMIFTSNDVVINMGVIIAGILVYFTNSMVPDLIIGVCVFFIVARGALKILQL</sequence>
<evidence type="ECO:0000256" key="6">
    <source>
        <dbReference type="SAM" id="Phobius"/>
    </source>
</evidence>
<dbReference type="AlphaFoldDB" id="A0A3D9G148"/>
<evidence type="ECO:0000256" key="3">
    <source>
        <dbReference type="ARBA" id="ARBA00022906"/>
    </source>
</evidence>
<dbReference type="Proteomes" id="UP000257004">
    <property type="component" value="Unassembled WGS sequence"/>
</dbReference>
<dbReference type="InterPro" id="IPR050681">
    <property type="entry name" value="CDF/SLC30A"/>
</dbReference>
<feature type="domain" description="Cation efflux protein transmembrane" evidence="7">
    <location>
        <begin position="91"/>
        <end position="259"/>
    </location>
</feature>
<comment type="subcellular location">
    <subcellularLocation>
        <location evidence="1">Membrane</location>
        <topology evidence="1">Multi-pass membrane protein</topology>
    </subcellularLocation>
</comment>
<dbReference type="GO" id="GO:0005886">
    <property type="term" value="C:plasma membrane"/>
    <property type="evidence" value="ECO:0007669"/>
    <property type="project" value="TreeGrafter"/>
</dbReference>
<dbReference type="GO" id="GO:0005385">
    <property type="term" value="F:zinc ion transmembrane transporter activity"/>
    <property type="evidence" value="ECO:0007669"/>
    <property type="project" value="TreeGrafter"/>
</dbReference>